<proteinExistence type="predicted"/>
<dbReference type="RefSeq" id="WP_188550316.1">
    <property type="nucleotide sequence ID" value="NZ_BMFY01000005.1"/>
</dbReference>
<evidence type="ECO:0000256" key="4">
    <source>
        <dbReference type="ARBA" id="ARBA00023136"/>
    </source>
</evidence>
<keyword evidence="3 6" id="KW-1133">Transmembrane helix</keyword>
<feature type="region of interest" description="Disordered" evidence="5">
    <location>
        <begin position="1"/>
        <end position="27"/>
    </location>
</feature>
<evidence type="ECO:0000256" key="3">
    <source>
        <dbReference type="ARBA" id="ARBA00022989"/>
    </source>
</evidence>
<dbReference type="PANTHER" id="PTHR39535:SF2">
    <property type="entry name" value="HTTM DOMAIN-CONTAINING PROTEIN"/>
    <property type="match status" value="1"/>
</dbReference>
<evidence type="ECO:0000256" key="5">
    <source>
        <dbReference type="SAM" id="MobiDB-lite"/>
    </source>
</evidence>
<evidence type="ECO:0000256" key="6">
    <source>
        <dbReference type="SAM" id="Phobius"/>
    </source>
</evidence>
<keyword evidence="9" id="KW-1185">Reference proteome</keyword>
<dbReference type="AlphaFoldDB" id="A0A8J2XKB4"/>
<accession>A0A8J2XKB4</accession>
<comment type="subcellular location">
    <subcellularLocation>
        <location evidence="1">Endomembrane system</location>
        <topology evidence="1">Multi-pass membrane protein</topology>
    </subcellularLocation>
</comment>
<feature type="compositionally biased region" description="Low complexity" evidence="5">
    <location>
        <begin position="9"/>
        <end position="21"/>
    </location>
</feature>
<comment type="caution">
    <text evidence="8">The sequence shown here is derived from an EMBL/GenBank/DDBJ whole genome shotgun (WGS) entry which is preliminary data.</text>
</comment>
<feature type="transmembrane region" description="Helical" evidence="6">
    <location>
        <begin position="274"/>
        <end position="297"/>
    </location>
</feature>
<dbReference type="InterPro" id="IPR052964">
    <property type="entry name" value="Sporulation_signal_mat"/>
</dbReference>
<feature type="transmembrane region" description="Helical" evidence="6">
    <location>
        <begin position="112"/>
        <end position="143"/>
    </location>
</feature>
<evidence type="ECO:0000313" key="9">
    <source>
        <dbReference type="Proteomes" id="UP000616114"/>
    </source>
</evidence>
<name>A0A8J2XKB4_9MICO</name>
<feature type="transmembrane region" description="Helical" evidence="6">
    <location>
        <begin position="150"/>
        <end position="165"/>
    </location>
</feature>
<organism evidence="8 9">
    <name type="scientific">Sediminivirga luteola</name>
    <dbReference type="NCBI Taxonomy" id="1774748"/>
    <lineage>
        <taxon>Bacteria</taxon>
        <taxon>Bacillati</taxon>
        <taxon>Actinomycetota</taxon>
        <taxon>Actinomycetes</taxon>
        <taxon>Micrococcales</taxon>
        <taxon>Brevibacteriaceae</taxon>
        <taxon>Sediminivirga</taxon>
    </lineage>
</organism>
<gene>
    <name evidence="8" type="ORF">GCM10011333_15130</name>
</gene>
<evidence type="ECO:0000256" key="1">
    <source>
        <dbReference type="ARBA" id="ARBA00004127"/>
    </source>
</evidence>
<dbReference type="GO" id="GO:0012505">
    <property type="term" value="C:endomembrane system"/>
    <property type="evidence" value="ECO:0007669"/>
    <property type="project" value="UniProtKB-SubCell"/>
</dbReference>
<feature type="transmembrane region" description="Helical" evidence="6">
    <location>
        <begin position="216"/>
        <end position="237"/>
    </location>
</feature>
<evidence type="ECO:0000256" key="2">
    <source>
        <dbReference type="ARBA" id="ARBA00022692"/>
    </source>
</evidence>
<keyword evidence="2 6" id="KW-0812">Transmembrane</keyword>
<feature type="transmembrane region" description="Helical" evidence="6">
    <location>
        <begin position="71"/>
        <end position="92"/>
    </location>
</feature>
<dbReference type="InterPro" id="IPR053934">
    <property type="entry name" value="HTTM_dom"/>
</dbReference>
<feature type="transmembrane region" description="Helical" evidence="6">
    <location>
        <begin position="304"/>
        <end position="326"/>
    </location>
</feature>
<dbReference type="Proteomes" id="UP000616114">
    <property type="component" value="Unassembled WGS sequence"/>
</dbReference>
<sequence>MTETLSTQKKAAPADTAATKDSGQPGSSELAALLGERARRLARRIGAGFERFEHTLTGSYKATYGIAVTRMLIGFTGLGLLMTNFLARHYAFGAGSAWNGELAEPRSDFPRIWLFSLFHAVAGTPWLFTLLYILLGVLAVLVILGWRTRWVLPVYLVAWVSFIELNDTAGDQGDNAYRMFLLAMLFTNSSLRWSLDARRARRQGQERTAEGHWIPVTAHNLALVVLAFQVCAIYMSGGLYKAGGDPWKHGYAIYNPLQTAQFGTWPVLSDLLTAWGPGVVVVTWGSLLFQIAFPFMLFNRYTRIIALLGILSFHLGIALLMGLPWFSLTMIAVDAIFIRDRSYRKVARGARLVRDAVRPPRPS</sequence>
<dbReference type="InterPro" id="IPR011020">
    <property type="entry name" value="HTTM-like"/>
</dbReference>
<dbReference type="SMART" id="SM00752">
    <property type="entry name" value="HTTM"/>
    <property type="match status" value="1"/>
</dbReference>
<feature type="domain" description="HTTM-like" evidence="7">
    <location>
        <begin position="63"/>
        <end position="342"/>
    </location>
</feature>
<dbReference type="PANTHER" id="PTHR39535">
    <property type="entry name" value="SPORULATION-DELAYING PROTEIN SDPB"/>
    <property type="match status" value="1"/>
</dbReference>
<evidence type="ECO:0000313" key="8">
    <source>
        <dbReference type="EMBL" id="GGA13177.1"/>
    </source>
</evidence>
<reference evidence="8" key="2">
    <citation type="submission" date="2020-09" db="EMBL/GenBank/DDBJ databases">
        <authorList>
            <person name="Sun Q."/>
            <person name="Zhou Y."/>
        </authorList>
    </citation>
    <scope>NUCLEOTIDE SEQUENCE</scope>
    <source>
        <strain evidence="8">CGMCC 1.12785</strain>
    </source>
</reference>
<dbReference type="EMBL" id="BMFY01000005">
    <property type="protein sequence ID" value="GGA13177.1"/>
    <property type="molecule type" value="Genomic_DNA"/>
</dbReference>
<reference evidence="8" key="1">
    <citation type="journal article" date="2014" name="Int. J. Syst. Evol. Microbiol.">
        <title>Complete genome sequence of Corynebacterium casei LMG S-19264T (=DSM 44701T), isolated from a smear-ripened cheese.</title>
        <authorList>
            <consortium name="US DOE Joint Genome Institute (JGI-PGF)"/>
            <person name="Walter F."/>
            <person name="Albersmeier A."/>
            <person name="Kalinowski J."/>
            <person name="Ruckert C."/>
        </authorList>
    </citation>
    <scope>NUCLEOTIDE SEQUENCE</scope>
    <source>
        <strain evidence="8">CGMCC 1.12785</strain>
    </source>
</reference>
<evidence type="ECO:0000259" key="7">
    <source>
        <dbReference type="SMART" id="SM00752"/>
    </source>
</evidence>
<keyword evidence="4 6" id="KW-0472">Membrane</keyword>
<feature type="transmembrane region" description="Helical" evidence="6">
    <location>
        <begin position="177"/>
        <end position="195"/>
    </location>
</feature>
<dbReference type="Pfam" id="PF05090">
    <property type="entry name" value="HTTM"/>
    <property type="match status" value="1"/>
</dbReference>
<protein>
    <submittedName>
        <fullName evidence="8">HTTM domain-containing protein</fullName>
    </submittedName>
</protein>